<dbReference type="HOGENOM" id="CLU_163135_4_1_5"/>
<accession>I4YKD7</accession>
<gene>
    <name evidence="2" type="ORF">MicloDRAFT_00069480</name>
</gene>
<dbReference type="RefSeq" id="WP_009764891.1">
    <property type="nucleotide sequence ID" value="NZ_CP141050.1"/>
</dbReference>
<dbReference type="EMBL" id="JH660648">
    <property type="protein sequence ID" value="EIM24429.1"/>
    <property type="molecule type" value="Genomic_DNA"/>
</dbReference>
<protein>
    <recommendedName>
        <fullName evidence="1">DUF6894 domain-containing protein</fullName>
    </recommendedName>
</protein>
<keyword evidence="3" id="KW-1185">Reference proteome</keyword>
<dbReference type="PATRIC" id="fig|864069.3.peg.7431"/>
<proteinExistence type="predicted"/>
<dbReference type="Proteomes" id="UP000003947">
    <property type="component" value="Unassembled WGS sequence"/>
</dbReference>
<reference evidence="2 3" key="1">
    <citation type="submission" date="2012-02" db="EMBL/GenBank/DDBJ databases">
        <title>Improved High-Quality Draft sequence of Microvirga sp. WSM3557.</title>
        <authorList>
            <consortium name="US DOE Joint Genome Institute"/>
            <person name="Lucas S."/>
            <person name="Han J."/>
            <person name="Lapidus A."/>
            <person name="Cheng J.-F."/>
            <person name="Goodwin L."/>
            <person name="Pitluck S."/>
            <person name="Peters L."/>
            <person name="Zhang X."/>
            <person name="Detter J.C."/>
            <person name="Han C."/>
            <person name="Tapia R."/>
            <person name="Land M."/>
            <person name="Hauser L."/>
            <person name="Kyrpides N."/>
            <person name="Ivanova N."/>
            <person name="Pagani I."/>
            <person name="Brau L."/>
            <person name="Yates R."/>
            <person name="O'Hara G."/>
            <person name="Rui T."/>
            <person name="Howieson J."/>
            <person name="Reeve W."/>
            <person name="Woyke T."/>
        </authorList>
    </citation>
    <scope>NUCLEOTIDE SEQUENCE [LARGE SCALE GENOMIC DNA]</scope>
    <source>
        <strain evidence="2 3">WSM3557</strain>
    </source>
</reference>
<dbReference type="AlphaFoldDB" id="I4YKD7"/>
<evidence type="ECO:0000259" key="1">
    <source>
        <dbReference type="Pfam" id="PF21834"/>
    </source>
</evidence>
<dbReference type="Pfam" id="PF21834">
    <property type="entry name" value="DUF6894"/>
    <property type="match status" value="1"/>
</dbReference>
<dbReference type="OrthoDB" id="7999101at2"/>
<sequence length="80" mass="8962">MPRFYFDVRQGSNLIPDPEGFECASLEAAEHEAMQTALQLGRDALAHSRHLSVEVKNERYQPVLAVTIGLTIERLAPWLG</sequence>
<evidence type="ECO:0000313" key="2">
    <source>
        <dbReference type="EMBL" id="EIM24429.1"/>
    </source>
</evidence>
<organism evidence="2 3">
    <name type="scientific">Microvirga lotononidis</name>
    <dbReference type="NCBI Taxonomy" id="864069"/>
    <lineage>
        <taxon>Bacteria</taxon>
        <taxon>Pseudomonadati</taxon>
        <taxon>Pseudomonadota</taxon>
        <taxon>Alphaproteobacteria</taxon>
        <taxon>Hyphomicrobiales</taxon>
        <taxon>Methylobacteriaceae</taxon>
        <taxon>Microvirga</taxon>
    </lineage>
</organism>
<evidence type="ECO:0000313" key="3">
    <source>
        <dbReference type="Proteomes" id="UP000003947"/>
    </source>
</evidence>
<name>I4YKD7_9HYPH</name>
<feature type="domain" description="DUF6894" evidence="1">
    <location>
        <begin position="3"/>
        <end position="68"/>
    </location>
</feature>
<dbReference type="InterPro" id="IPR054189">
    <property type="entry name" value="DUF6894"/>
</dbReference>